<proteinExistence type="predicted"/>
<protein>
    <submittedName>
        <fullName evidence="1">Uncharacterized protein</fullName>
    </submittedName>
</protein>
<comment type="caution">
    <text evidence="1">The sequence shown here is derived from an EMBL/GenBank/DDBJ whole genome shotgun (WGS) entry which is preliminary data.</text>
</comment>
<dbReference type="OrthoDB" id="2617436at2"/>
<dbReference type="RefSeq" id="WP_105367377.1">
    <property type="nucleotide sequence ID" value="NZ_NEMB01000003.1"/>
</dbReference>
<evidence type="ECO:0000313" key="2">
    <source>
        <dbReference type="Proteomes" id="UP000239720"/>
    </source>
</evidence>
<accession>A0A2S8R6N4</accession>
<evidence type="ECO:0000313" key="1">
    <source>
        <dbReference type="EMBL" id="PQQ65446.1"/>
    </source>
</evidence>
<organism evidence="1 2">
    <name type="scientific">Acetivibrio saccincola</name>
    <dbReference type="NCBI Taxonomy" id="1677857"/>
    <lineage>
        <taxon>Bacteria</taxon>
        <taxon>Bacillati</taxon>
        <taxon>Bacillota</taxon>
        <taxon>Clostridia</taxon>
        <taxon>Eubacteriales</taxon>
        <taxon>Oscillospiraceae</taxon>
        <taxon>Acetivibrio</taxon>
    </lineage>
</organism>
<name>A0A2S8R6N4_9FIRM</name>
<dbReference type="AlphaFoldDB" id="A0A2S8R6N4"/>
<dbReference type="EMBL" id="NEMB01000003">
    <property type="protein sequence ID" value="PQQ65446.1"/>
    <property type="molecule type" value="Genomic_DNA"/>
</dbReference>
<sequence length="126" mass="14596">MQNDMIISTGDKELTIKYLYTVEDYFTFNIRVKSGEFSGVSNFCISKKMIYLIVERLTEMHKELKGSCEIVDNDSDAYITLSMDKYGYMSIYGQIGGSHEEHLLKFKYSTDQTVLERVIKLFEGLL</sequence>
<reference evidence="1 2" key="1">
    <citation type="journal article" date="2018" name="Syst. Appl. Microbiol.">
        <title>Characterization and high-quality draft genome sequence of Herbivorax saccincola A7, an anaerobic, alkaliphilic, thermophilic, cellulolytic, and xylanolytic bacterium.</title>
        <authorList>
            <person name="Aikawa S."/>
            <person name="Baramee S."/>
            <person name="Sermsathanaswadi J."/>
            <person name="Thianheng P."/>
            <person name="Tachaapaikoon C."/>
            <person name="Shikata A."/>
            <person name="Waeonukul R."/>
            <person name="Pason P."/>
            <person name="Ratanakhanokchai K."/>
            <person name="Kosugi A."/>
        </authorList>
    </citation>
    <scope>NUCLEOTIDE SEQUENCE [LARGE SCALE GENOMIC DNA]</scope>
    <source>
        <strain evidence="1 2">A7</strain>
    </source>
</reference>
<gene>
    <name evidence="1" type="ORF">B9R14_00760</name>
</gene>
<dbReference type="Proteomes" id="UP000239720">
    <property type="component" value="Unassembled WGS sequence"/>
</dbReference>